<comment type="caution">
    <text evidence="1">The sequence shown here is derived from an EMBL/GenBank/DDBJ whole genome shotgun (WGS) entry which is preliminary data.</text>
</comment>
<reference evidence="1" key="1">
    <citation type="submission" date="2019-11" db="EMBL/GenBank/DDBJ databases">
        <title>Acidithiobacillus ferrianus sp. nov.: a facultatively anaerobic and extremely acidophilic chemolithoautotroph.</title>
        <authorList>
            <person name="Norris P.R."/>
            <person name="Falagan C."/>
            <person name="Moya-Beltran A."/>
            <person name="Castro M."/>
            <person name="Quatrini R."/>
            <person name="Johnson D.B."/>
        </authorList>
    </citation>
    <scope>NUCLEOTIDE SEQUENCE [LARGE SCALE GENOMIC DNA]</scope>
    <source>
        <strain evidence="1">MG</strain>
    </source>
</reference>
<protein>
    <submittedName>
        <fullName evidence="1">AAA family ATPase</fullName>
    </submittedName>
</protein>
<name>A0A845UD68_9PROT</name>
<dbReference type="Gene3D" id="3.40.50.300">
    <property type="entry name" value="P-loop containing nucleotide triphosphate hydrolases"/>
    <property type="match status" value="1"/>
</dbReference>
<dbReference type="SUPFAM" id="SSF52540">
    <property type="entry name" value="P-loop containing nucleoside triphosphate hydrolases"/>
    <property type="match status" value="1"/>
</dbReference>
<dbReference type="EMBL" id="WNJL01000050">
    <property type="protein sequence ID" value="NDU43901.1"/>
    <property type="molecule type" value="Genomic_DNA"/>
</dbReference>
<accession>A0A845UD68</accession>
<organism evidence="1">
    <name type="scientific">Acidithiobacillus ferrianus</name>
    <dbReference type="NCBI Taxonomy" id="2678518"/>
    <lineage>
        <taxon>Bacteria</taxon>
        <taxon>Pseudomonadati</taxon>
        <taxon>Pseudomonadota</taxon>
        <taxon>Acidithiobacillia</taxon>
        <taxon>Acidithiobacillales</taxon>
        <taxon>Acidithiobacillaceae</taxon>
        <taxon>Acidithiobacillus</taxon>
    </lineage>
</organism>
<dbReference type="AlphaFoldDB" id="A0A845UD68"/>
<proteinExistence type="predicted"/>
<sequence length="277" mass="29419">MQAEIDAMPEPPGFLIVDTLQRGLSGDENSAEAMNGFVAALDTLRQRYHCTCLVIHHPSKATPGEPRGHSALKGAIDTMATLEAREGGVIVLINSKQRGGDTARPLAFGFRTVELPPAWSDEDGNPSESAVLAPCDLPNAPARPEKGLGDKQRLALSILKRIVAEHERNLLQAGRDAKAAKVELSTWRAATKEEAGVDTRNFSKLVRRIEDRGLIAIDGAFVSLILASSASSASSASFDAGDAGSRFASSASHAFRRDAGDAIPDAEADAGENYEEF</sequence>
<dbReference type="InterPro" id="IPR027417">
    <property type="entry name" value="P-loop_NTPase"/>
</dbReference>
<gene>
    <name evidence="1" type="ORF">GL267_15070</name>
</gene>
<dbReference type="Pfam" id="PF13481">
    <property type="entry name" value="AAA_25"/>
    <property type="match status" value="1"/>
</dbReference>
<dbReference type="RefSeq" id="WP_163099421.1">
    <property type="nucleotide sequence ID" value="NZ_CP127523.1"/>
</dbReference>
<evidence type="ECO:0000313" key="1">
    <source>
        <dbReference type="EMBL" id="NDU43901.1"/>
    </source>
</evidence>